<dbReference type="GO" id="GO:0046872">
    <property type="term" value="F:metal ion binding"/>
    <property type="evidence" value="ECO:0007669"/>
    <property type="project" value="UniProtKB-KW"/>
</dbReference>
<gene>
    <name evidence="8" type="ORF">F9L07_12690</name>
</gene>
<keyword evidence="3" id="KW-0560">Oxidoreductase</keyword>
<dbReference type="PROSITE" id="PS51085">
    <property type="entry name" value="2FE2S_FER_2"/>
    <property type="match status" value="1"/>
</dbReference>
<dbReference type="PANTHER" id="PTHR44379">
    <property type="entry name" value="OXIDOREDUCTASE WITH IRON-SULFUR SUBUNIT"/>
    <property type="match status" value="1"/>
</dbReference>
<accession>A0A7J5E3U8</accession>
<keyword evidence="5" id="KW-0411">Iron-sulfur</keyword>
<dbReference type="Gene3D" id="3.10.20.30">
    <property type="match status" value="1"/>
</dbReference>
<keyword evidence="1" id="KW-0001">2Fe-2S</keyword>
<evidence type="ECO:0000256" key="3">
    <source>
        <dbReference type="ARBA" id="ARBA00023002"/>
    </source>
</evidence>
<name>A0A7J5E3U8_NOCSI</name>
<dbReference type="InterPro" id="IPR036010">
    <property type="entry name" value="2Fe-2S_ferredoxin-like_sf"/>
</dbReference>
<dbReference type="InterPro" id="IPR001041">
    <property type="entry name" value="2Fe-2S_ferredoxin-type"/>
</dbReference>
<dbReference type="InterPro" id="IPR036884">
    <property type="entry name" value="2Fe-2S-bd_dom_sf"/>
</dbReference>
<reference evidence="8 9" key="1">
    <citation type="submission" date="2019-09" db="EMBL/GenBank/DDBJ databases">
        <title>Pimelobacter sp. isolated from Paulinella.</title>
        <authorList>
            <person name="Jeong S.E."/>
        </authorList>
    </citation>
    <scope>NUCLEOTIDE SEQUENCE [LARGE SCALE GENOMIC DNA]</scope>
    <source>
        <strain evidence="8 9">Pch-N</strain>
    </source>
</reference>
<dbReference type="InterPro" id="IPR006058">
    <property type="entry name" value="2Fe2S_fd_BS"/>
</dbReference>
<dbReference type="GO" id="GO:0016491">
    <property type="term" value="F:oxidoreductase activity"/>
    <property type="evidence" value="ECO:0007669"/>
    <property type="project" value="UniProtKB-KW"/>
</dbReference>
<evidence type="ECO:0000256" key="6">
    <source>
        <dbReference type="SAM" id="MobiDB-lite"/>
    </source>
</evidence>
<keyword evidence="2" id="KW-0479">Metal-binding</keyword>
<dbReference type="Proteomes" id="UP000449906">
    <property type="component" value="Unassembled WGS sequence"/>
</dbReference>
<dbReference type="InterPro" id="IPR002888">
    <property type="entry name" value="2Fe-2S-bd"/>
</dbReference>
<dbReference type="GO" id="GO:0051537">
    <property type="term" value="F:2 iron, 2 sulfur cluster binding"/>
    <property type="evidence" value="ECO:0007669"/>
    <property type="project" value="UniProtKB-KW"/>
</dbReference>
<dbReference type="SUPFAM" id="SSF54292">
    <property type="entry name" value="2Fe-2S ferredoxin-like"/>
    <property type="match status" value="1"/>
</dbReference>
<dbReference type="AlphaFoldDB" id="A0A7J5E3U8"/>
<dbReference type="Pfam" id="PF01799">
    <property type="entry name" value="Fer2_2"/>
    <property type="match status" value="1"/>
</dbReference>
<dbReference type="Pfam" id="PF00111">
    <property type="entry name" value="Fer2"/>
    <property type="match status" value="1"/>
</dbReference>
<evidence type="ECO:0000256" key="1">
    <source>
        <dbReference type="ARBA" id="ARBA00022714"/>
    </source>
</evidence>
<feature type="region of interest" description="Disordered" evidence="6">
    <location>
        <begin position="1"/>
        <end position="48"/>
    </location>
</feature>
<dbReference type="InterPro" id="IPR051452">
    <property type="entry name" value="Diverse_Oxidoreductases"/>
</dbReference>
<dbReference type="PROSITE" id="PS00197">
    <property type="entry name" value="2FE2S_FER_1"/>
    <property type="match status" value="1"/>
</dbReference>
<dbReference type="PANTHER" id="PTHR44379:SF8">
    <property type="entry name" value="XANTHINE DEHYDROGENASE IRON-SULFUR-BINDING SUBUNIT XDHC-RELATED"/>
    <property type="match status" value="1"/>
</dbReference>
<dbReference type="InterPro" id="IPR012675">
    <property type="entry name" value="Beta-grasp_dom_sf"/>
</dbReference>
<evidence type="ECO:0000313" key="8">
    <source>
        <dbReference type="EMBL" id="KAB2812604.1"/>
    </source>
</evidence>
<evidence type="ECO:0000256" key="4">
    <source>
        <dbReference type="ARBA" id="ARBA00023004"/>
    </source>
</evidence>
<dbReference type="SUPFAM" id="SSF47741">
    <property type="entry name" value="CO dehydrogenase ISP C-domain like"/>
    <property type="match status" value="1"/>
</dbReference>
<dbReference type="Gene3D" id="1.10.150.120">
    <property type="entry name" value="[2Fe-2S]-binding domain"/>
    <property type="match status" value="1"/>
</dbReference>
<evidence type="ECO:0000256" key="2">
    <source>
        <dbReference type="ARBA" id="ARBA00022723"/>
    </source>
</evidence>
<evidence type="ECO:0000259" key="7">
    <source>
        <dbReference type="PROSITE" id="PS51085"/>
    </source>
</evidence>
<protein>
    <submittedName>
        <fullName evidence="8">2Fe-2S iron-sulfur cluster binding domain-containing protein</fullName>
    </submittedName>
</protein>
<keyword evidence="4" id="KW-0408">Iron</keyword>
<sequence>MGEPGPVEGRRSERPSRGVPARRGRDVVPDRPSSGRNAAGAPLEGRAVVGPPRVQAEHLRVDGDVVPAGAPGASLLEVLRGAGIFAAKQACGRGECGACTVLVGDRAVMSCTMPAALVTGEVTTAAGLGDDAADLRAAFADHAAFQCGFCTPGQVVRAAAVLRESVDRSRDEIAREMSGNICRCTGYRQIVDAVCAVAESRQAAR</sequence>
<evidence type="ECO:0000313" key="9">
    <source>
        <dbReference type="Proteomes" id="UP000449906"/>
    </source>
</evidence>
<feature type="domain" description="2Fe-2S ferredoxin-type" evidence="7">
    <location>
        <begin position="57"/>
        <end position="128"/>
    </location>
</feature>
<comment type="caution">
    <text evidence="8">The sequence shown here is derived from an EMBL/GenBank/DDBJ whole genome shotgun (WGS) entry which is preliminary data.</text>
</comment>
<proteinExistence type="predicted"/>
<organism evidence="8 9">
    <name type="scientific">Nocardioides simplex</name>
    <name type="common">Arthrobacter simplex</name>
    <dbReference type="NCBI Taxonomy" id="2045"/>
    <lineage>
        <taxon>Bacteria</taxon>
        <taxon>Bacillati</taxon>
        <taxon>Actinomycetota</taxon>
        <taxon>Actinomycetes</taxon>
        <taxon>Propionibacteriales</taxon>
        <taxon>Nocardioidaceae</taxon>
        <taxon>Pimelobacter</taxon>
    </lineage>
</organism>
<dbReference type="EMBL" id="WBVM01000001">
    <property type="protein sequence ID" value="KAB2812604.1"/>
    <property type="molecule type" value="Genomic_DNA"/>
</dbReference>
<evidence type="ECO:0000256" key="5">
    <source>
        <dbReference type="ARBA" id="ARBA00023014"/>
    </source>
</evidence>